<dbReference type="SMART" id="SM00332">
    <property type="entry name" value="PP2Cc"/>
    <property type="match status" value="1"/>
</dbReference>
<accession>A0AAV2D2R6</accession>
<dbReference type="Pfam" id="PF00481">
    <property type="entry name" value="PP2C"/>
    <property type="match status" value="1"/>
</dbReference>
<dbReference type="AlphaFoldDB" id="A0AAV2D2R6"/>
<keyword evidence="5" id="KW-0460">Magnesium</keyword>
<evidence type="ECO:0000256" key="6">
    <source>
        <dbReference type="ARBA" id="ARBA00023211"/>
    </source>
</evidence>
<evidence type="ECO:0000313" key="9">
    <source>
        <dbReference type="EMBL" id="CAL1363994.1"/>
    </source>
</evidence>
<dbReference type="PROSITE" id="PS51746">
    <property type="entry name" value="PPM_2"/>
    <property type="match status" value="1"/>
</dbReference>
<dbReference type="InterPro" id="IPR001932">
    <property type="entry name" value="PPM-type_phosphatase-like_dom"/>
</dbReference>
<evidence type="ECO:0000256" key="2">
    <source>
        <dbReference type="ARBA" id="ARBA00001946"/>
    </source>
</evidence>
<gene>
    <name evidence="9" type="ORF">LTRI10_LOCUS10176</name>
</gene>
<evidence type="ECO:0000256" key="3">
    <source>
        <dbReference type="ARBA" id="ARBA00022723"/>
    </source>
</evidence>
<comment type="cofactor">
    <cofactor evidence="2">
        <name>Mg(2+)</name>
        <dbReference type="ChEBI" id="CHEBI:18420"/>
    </cofactor>
</comment>
<comment type="cofactor">
    <cofactor evidence="1">
        <name>Mn(2+)</name>
        <dbReference type="ChEBI" id="CHEBI:29035"/>
    </cofactor>
</comment>
<keyword evidence="4" id="KW-0378">Hydrolase</keyword>
<evidence type="ECO:0000256" key="4">
    <source>
        <dbReference type="ARBA" id="ARBA00022801"/>
    </source>
</evidence>
<evidence type="ECO:0000256" key="1">
    <source>
        <dbReference type="ARBA" id="ARBA00001936"/>
    </source>
</evidence>
<dbReference type="InterPro" id="IPR036457">
    <property type="entry name" value="PPM-type-like_dom_sf"/>
</dbReference>
<dbReference type="FunFam" id="3.60.40.10:FF:000079">
    <property type="entry name" value="Probable protein phosphatase 2C 74"/>
    <property type="match status" value="1"/>
</dbReference>
<evidence type="ECO:0000256" key="5">
    <source>
        <dbReference type="ARBA" id="ARBA00022842"/>
    </source>
</evidence>
<dbReference type="CDD" id="cd00143">
    <property type="entry name" value="PP2Cc"/>
    <property type="match status" value="1"/>
</dbReference>
<evidence type="ECO:0000256" key="7">
    <source>
        <dbReference type="SAM" id="MobiDB-lite"/>
    </source>
</evidence>
<reference evidence="9 10" key="1">
    <citation type="submission" date="2024-04" db="EMBL/GenBank/DDBJ databases">
        <authorList>
            <person name="Fracassetti M."/>
        </authorList>
    </citation>
    <scope>NUCLEOTIDE SEQUENCE [LARGE SCALE GENOMIC DNA]</scope>
</reference>
<dbReference type="Gene3D" id="3.60.40.10">
    <property type="entry name" value="PPM-type phosphatase domain"/>
    <property type="match status" value="1"/>
</dbReference>
<dbReference type="GO" id="GO:0004722">
    <property type="term" value="F:protein serine/threonine phosphatase activity"/>
    <property type="evidence" value="ECO:0007669"/>
    <property type="project" value="InterPro"/>
</dbReference>
<keyword evidence="3" id="KW-0479">Metal-binding</keyword>
<dbReference type="SUPFAM" id="SSF81606">
    <property type="entry name" value="PP2C-like"/>
    <property type="match status" value="1"/>
</dbReference>
<organism evidence="9 10">
    <name type="scientific">Linum trigynum</name>
    <dbReference type="NCBI Taxonomy" id="586398"/>
    <lineage>
        <taxon>Eukaryota</taxon>
        <taxon>Viridiplantae</taxon>
        <taxon>Streptophyta</taxon>
        <taxon>Embryophyta</taxon>
        <taxon>Tracheophyta</taxon>
        <taxon>Spermatophyta</taxon>
        <taxon>Magnoliopsida</taxon>
        <taxon>eudicotyledons</taxon>
        <taxon>Gunneridae</taxon>
        <taxon>Pentapetalae</taxon>
        <taxon>rosids</taxon>
        <taxon>fabids</taxon>
        <taxon>Malpighiales</taxon>
        <taxon>Linaceae</taxon>
        <taxon>Linum</taxon>
    </lineage>
</organism>
<keyword evidence="6" id="KW-0464">Manganese</keyword>
<dbReference type="GO" id="GO:0046872">
    <property type="term" value="F:metal ion binding"/>
    <property type="evidence" value="ECO:0007669"/>
    <property type="project" value="UniProtKB-KW"/>
</dbReference>
<name>A0AAV2D2R6_9ROSI</name>
<feature type="region of interest" description="Disordered" evidence="7">
    <location>
        <begin position="54"/>
        <end position="75"/>
    </location>
</feature>
<dbReference type="Proteomes" id="UP001497516">
    <property type="component" value="Chromosome 10"/>
</dbReference>
<dbReference type="EMBL" id="OZ034814">
    <property type="protein sequence ID" value="CAL1363994.1"/>
    <property type="molecule type" value="Genomic_DNA"/>
</dbReference>
<feature type="domain" description="PPM-type phosphatase" evidence="8">
    <location>
        <begin position="156"/>
        <end position="404"/>
    </location>
</feature>
<evidence type="ECO:0000313" key="10">
    <source>
        <dbReference type="Proteomes" id="UP001497516"/>
    </source>
</evidence>
<proteinExistence type="predicted"/>
<dbReference type="SMART" id="SM00331">
    <property type="entry name" value="PP2C_SIG"/>
    <property type="match status" value="1"/>
</dbReference>
<sequence length="417" mass="46348">MVLHSEDFLWGFSVISLALYLFNNISKHSFLSLLTSSSSSSSSSPLSWLQRLLPPQDSSSSADENTHHQEQEQQEEEIMMVNSLKDCGKKEKGLLLHPHPHQSGGNNNKLTIMKKKKKIRPSNLIVPIQSYPCAKSEFEELCKRSESKELEVRGRNFCLASKKGRREVMEDGYEVVTDIHGDSKQGFFAVVDGHGGRTAMEYVAENLGKNIVEAMDDGDEVVVEEAIRKGYFVTDKGFLSQRVSSGACVASVVMKNGAMHVAHVGDCRVILSRHGVAVPLTIDHRLNSTREDERRRIENMGGYVHCDRVQGSLAVSRAIGDLHLKEWVISEPDISKVPITPDCQFLIMASDGLWDKVGEQEAVDEVSRHYCNNNGVLMEACKKLVQLSFSRGNLDDATVMVISLGSFMDQQPPILSN</sequence>
<keyword evidence="10" id="KW-1185">Reference proteome</keyword>
<evidence type="ECO:0000259" key="8">
    <source>
        <dbReference type="PROSITE" id="PS51746"/>
    </source>
</evidence>
<dbReference type="PANTHER" id="PTHR47992">
    <property type="entry name" value="PROTEIN PHOSPHATASE"/>
    <property type="match status" value="1"/>
</dbReference>
<dbReference type="InterPro" id="IPR015655">
    <property type="entry name" value="PP2C"/>
</dbReference>
<protein>
    <recommendedName>
        <fullName evidence="8">PPM-type phosphatase domain-containing protein</fullName>
    </recommendedName>
</protein>